<sequence length="428" mass="48588">MLKAHPSTWTSTMFQGIQQHTVKGSSYTSRILLYVLPHNLYKGKKNRLWDLVMDTVTRDMEQLFHRGVQVDGATFYPVLIAAKGDSPALIKLFKLGRSFTRWEGKAGVCPYCLAGQPGIPWEDLTKTAAWRSTRYTTRPWSRQHPPSIASVPFSDVPERCIRPDLMHMVKLGIGRHFLASAIVCLGEWSIFDDGNKILSVEGLLDTVHQDFEYCCKHELKQTANLKQFTKDLLHWPRRSSYPWGGWKASDTMILLRWLLKLVTTGPVLRDASGRTGVSLQAHFAADATKQLVCCALQDGASALLRMFQILYKTDVWLDREAATAVADAIDLFANVYCCLAGIFHREVKQSRFHMEPTLHHFAHVSERMREVLATGANKVLSPACFLCEQSEDFVGRISRLARRCAARTCGQRTLQRYLIKVCLEWERA</sequence>
<evidence type="ECO:0000313" key="1">
    <source>
        <dbReference type="EMBL" id="CAE7875397.1"/>
    </source>
</evidence>
<dbReference type="AlphaFoldDB" id="A0A813APB7"/>
<dbReference type="Proteomes" id="UP000601435">
    <property type="component" value="Unassembled WGS sequence"/>
</dbReference>
<name>A0A813APB7_9DINO</name>
<gene>
    <name evidence="1" type="ORF">SNEC2469_LOCUS28491</name>
</gene>
<reference evidence="1" key="1">
    <citation type="submission" date="2021-02" db="EMBL/GenBank/DDBJ databases">
        <authorList>
            <person name="Dougan E. K."/>
            <person name="Rhodes N."/>
            <person name="Thang M."/>
            <person name="Chan C."/>
        </authorList>
    </citation>
    <scope>NUCLEOTIDE SEQUENCE</scope>
</reference>
<proteinExistence type="predicted"/>
<comment type="caution">
    <text evidence="1">The sequence shown here is derived from an EMBL/GenBank/DDBJ whole genome shotgun (WGS) entry which is preliminary data.</text>
</comment>
<protein>
    <submittedName>
        <fullName evidence="1">Uncharacterized protein</fullName>
    </submittedName>
</protein>
<organism evidence="1 2">
    <name type="scientific">Symbiodinium necroappetens</name>
    <dbReference type="NCBI Taxonomy" id="1628268"/>
    <lineage>
        <taxon>Eukaryota</taxon>
        <taxon>Sar</taxon>
        <taxon>Alveolata</taxon>
        <taxon>Dinophyceae</taxon>
        <taxon>Suessiales</taxon>
        <taxon>Symbiodiniaceae</taxon>
        <taxon>Symbiodinium</taxon>
    </lineage>
</organism>
<keyword evidence="2" id="KW-1185">Reference proteome</keyword>
<dbReference type="OrthoDB" id="10477281at2759"/>
<accession>A0A813APB7</accession>
<evidence type="ECO:0000313" key="2">
    <source>
        <dbReference type="Proteomes" id="UP000601435"/>
    </source>
</evidence>
<dbReference type="EMBL" id="CAJNJA010062050">
    <property type="protein sequence ID" value="CAE7875397.1"/>
    <property type="molecule type" value="Genomic_DNA"/>
</dbReference>